<evidence type="ECO:0000313" key="3">
    <source>
        <dbReference type="Proteomes" id="UP001359559"/>
    </source>
</evidence>
<feature type="region of interest" description="Disordered" evidence="1">
    <location>
        <begin position="88"/>
        <end position="108"/>
    </location>
</feature>
<reference evidence="2 3" key="1">
    <citation type="submission" date="2024-01" db="EMBL/GenBank/DDBJ databases">
        <title>The genomes of 5 underutilized Papilionoideae crops provide insights into root nodulation and disease resistance.</title>
        <authorList>
            <person name="Yuan L."/>
        </authorList>
    </citation>
    <scope>NUCLEOTIDE SEQUENCE [LARGE SCALE GENOMIC DNA]</scope>
    <source>
        <strain evidence="2">LY-2023</strain>
        <tissue evidence="2">Leaf</tissue>
    </source>
</reference>
<comment type="caution">
    <text evidence="2">The sequence shown here is derived from an EMBL/GenBank/DDBJ whole genome shotgun (WGS) entry which is preliminary data.</text>
</comment>
<evidence type="ECO:0000313" key="2">
    <source>
        <dbReference type="EMBL" id="KAK7311246.1"/>
    </source>
</evidence>
<dbReference type="Proteomes" id="UP001359559">
    <property type="component" value="Unassembled WGS sequence"/>
</dbReference>
<organism evidence="2 3">
    <name type="scientific">Clitoria ternatea</name>
    <name type="common">Butterfly pea</name>
    <dbReference type="NCBI Taxonomy" id="43366"/>
    <lineage>
        <taxon>Eukaryota</taxon>
        <taxon>Viridiplantae</taxon>
        <taxon>Streptophyta</taxon>
        <taxon>Embryophyta</taxon>
        <taxon>Tracheophyta</taxon>
        <taxon>Spermatophyta</taxon>
        <taxon>Magnoliopsida</taxon>
        <taxon>eudicotyledons</taxon>
        <taxon>Gunneridae</taxon>
        <taxon>Pentapetalae</taxon>
        <taxon>rosids</taxon>
        <taxon>fabids</taxon>
        <taxon>Fabales</taxon>
        <taxon>Fabaceae</taxon>
        <taxon>Papilionoideae</taxon>
        <taxon>50 kb inversion clade</taxon>
        <taxon>NPAAA clade</taxon>
        <taxon>indigoferoid/millettioid clade</taxon>
        <taxon>Phaseoleae</taxon>
        <taxon>Clitoria</taxon>
    </lineage>
</organism>
<keyword evidence="3" id="KW-1185">Reference proteome</keyword>
<gene>
    <name evidence="2" type="ORF">RJT34_09262</name>
</gene>
<proteinExistence type="predicted"/>
<sequence length="132" mass="14915">MVEAHLVIQPVVLVLDDEEDRIPPREVLSIAKRKAPASPAKDAEDVQPVPKKLKRKIVANRLKRPRSKEQAAKLVKKIRRKLVLLSNESSDDSLTLSPPLNTSPKTNPNRFTLTYPHSTPDIWLHTFSTKLT</sequence>
<name>A0AAN9K7A7_CLITE</name>
<dbReference type="AlphaFoldDB" id="A0AAN9K7A7"/>
<accession>A0AAN9K7A7</accession>
<dbReference type="EMBL" id="JAYKXN010000002">
    <property type="protein sequence ID" value="KAK7311246.1"/>
    <property type="molecule type" value="Genomic_DNA"/>
</dbReference>
<evidence type="ECO:0000256" key="1">
    <source>
        <dbReference type="SAM" id="MobiDB-lite"/>
    </source>
</evidence>
<protein>
    <submittedName>
        <fullName evidence="2">Uncharacterized protein</fullName>
    </submittedName>
</protein>